<dbReference type="Proteomes" id="UP001519504">
    <property type="component" value="Unassembled WGS sequence"/>
</dbReference>
<evidence type="ECO:0000256" key="1">
    <source>
        <dbReference type="SAM" id="Phobius"/>
    </source>
</evidence>
<evidence type="ECO:0000313" key="3">
    <source>
        <dbReference type="Proteomes" id="UP001519504"/>
    </source>
</evidence>
<feature type="transmembrane region" description="Helical" evidence="1">
    <location>
        <begin position="12"/>
        <end position="34"/>
    </location>
</feature>
<accession>A0ABS5R0D2</accession>
<evidence type="ECO:0008006" key="4">
    <source>
        <dbReference type="Google" id="ProtNLM"/>
    </source>
</evidence>
<evidence type="ECO:0000313" key="2">
    <source>
        <dbReference type="EMBL" id="MBS9338880.1"/>
    </source>
</evidence>
<dbReference type="RefSeq" id="WP_213809160.1">
    <property type="nucleotide sequence ID" value="NZ_JAAMFK010000004.1"/>
</dbReference>
<proteinExistence type="predicted"/>
<sequence>MRQILTKKIKELFPFIILLFTSLLILNGLLFTPIRLDWDSYYHLSRVHNLSQGFFSFLYPQNFNSLGKVGLATNVFYPSLTVQFIVSIIPTSLSALAAYKLFVFIELYLISLVLYLLLRFKMKNSTMSSLFFAVFWGAIVICFDVEATGGEALCSYADKMDRFYASSTV</sequence>
<keyword evidence="1" id="KW-1133">Transmembrane helix</keyword>
<gene>
    <name evidence="2" type="ORF">G6R29_04480</name>
</gene>
<dbReference type="EMBL" id="JAAMFK010000004">
    <property type="protein sequence ID" value="MBS9338880.1"/>
    <property type="molecule type" value="Genomic_DNA"/>
</dbReference>
<keyword evidence="3" id="KW-1185">Reference proteome</keyword>
<organism evidence="2 3">
    <name type="scientific">Fructobacillus broussonetiae</name>
    <dbReference type="NCBI Taxonomy" id="2713173"/>
    <lineage>
        <taxon>Bacteria</taxon>
        <taxon>Bacillati</taxon>
        <taxon>Bacillota</taxon>
        <taxon>Bacilli</taxon>
        <taxon>Lactobacillales</taxon>
        <taxon>Lactobacillaceae</taxon>
        <taxon>Fructobacillus</taxon>
    </lineage>
</organism>
<feature type="transmembrane region" description="Helical" evidence="1">
    <location>
        <begin position="130"/>
        <end position="150"/>
    </location>
</feature>
<feature type="transmembrane region" description="Helical" evidence="1">
    <location>
        <begin position="96"/>
        <end position="118"/>
    </location>
</feature>
<reference evidence="2 3" key="1">
    <citation type="submission" date="2020-02" db="EMBL/GenBank/DDBJ databases">
        <title>Fructobacillus sp. isolated from paper mulberry of Taiwan.</title>
        <authorList>
            <person name="Lin S.-T."/>
        </authorList>
    </citation>
    <scope>NUCLEOTIDE SEQUENCE [LARGE SCALE GENOMIC DNA]</scope>
    <source>
        <strain evidence="2 3">M2-14</strain>
    </source>
</reference>
<name>A0ABS5R0D2_9LACO</name>
<keyword evidence="1" id="KW-0812">Transmembrane</keyword>
<keyword evidence="1" id="KW-0472">Membrane</keyword>
<protein>
    <recommendedName>
        <fullName evidence="4">Integral membrane protein</fullName>
    </recommendedName>
</protein>
<comment type="caution">
    <text evidence="2">The sequence shown here is derived from an EMBL/GenBank/DDBJ whole genome shotgun (WGS) entry which is preliminary data.</text>
</comment>